<name>A0ABT1ABE9_9PSEU</name>
<dbReference type="Pfam" id="PF08044">
    <property type="entry name" value="DUF1707"/>
    <property type="match status" value="1"/>
</dbReference>
<organism evidence="4 5">
    <name type="scientific">Pseudonocardia humida</name>
    <dbReference type="NCBI Taxonomy" id="2800819"/>
    <lineage>
        <taxon>Bacteria</taxon>
        <taxon>Bacillati</taxon>
        <taxon>Actinomycetota</taxon>
        <taxon>Actinomycetes</taxon>
        <taxon>Pseudonocardiales</taxon>
        <taxon>Pseudonocardiaceae</taxon>
        <taxon>Pseudonocardia</taxon>
    </lineage>
</organism>
<dbReference type="EMBL" id="JAGSOV010000081">
    <property type="protein sequence ID" value="MCO1660328.1"/>
    <property type="molecule type" value="Genomic_DNA"/>
</dbReference>
<dbReference type="InterPro" id="IPR012551">
    <property type="entry name" value="DUF1707_SHOCT-like"/>
</dbReference>
<dbReference type="Proteomes" id="UP001165283">
    <property type="component" value="Unassembled WGS sequence"/>
</dbReference>
<evidence type="ECO:0000256" key="2">
    <source>
        <dbReference type="SAM" id="Phobius"/>
    </source>
</evidence>
<keyword evidence="5" id="KW-1185">Reference proteome</keyword>
<dbReference type="PANTHER" id="PTHR40763:SF4">
    <property type="entry name" value="DUF1707 DOMAIN-CONTAINING PROTEIN"/>
    <property type="match status" value="1"/>
</dbReference>
<feature type="transmembrane region" description="Helical" evidence="2">
    <location>
        <begin position="84"/>
        <end position="104"/>
    </location>
</feature>
<feature type="region of interest" description="Disordered" evidence="1">
    <location>
        <begin position="62"/>
        <end position="81"/>
    </location>
</feature>
<reference evidence="4" key="1">
    <citation type="submission" date="2021-04" db="EMBL/GenBank/DDBJ databases">
        <title>Pseudonocardia sp. nov., isolated from sandy soil of mangrove forest.</title>
        <authorList>
            <person name="Zan Z."/>
            <person name="Huang R."/>
            <person name="Liu W."/>
        </authorList>
    </citation>
    <scope>NUCLEOTIDE SEQUENCE</scope>
    <source>
        <strain evidence="4">S2-4</strain>
    </source>
</reference>
<evidence type="ECO:0000256" key="1">
    <source>
        <dbReference type="SAM" id="MobiDB-lite"/>
    </source>
</evidence>
<evidence type="ECO:0000313" key="4">
    <source>
        <dbReference type="EMBL" id="MCO1660328.1"/>
    </source>
</evidence>
<accession>A0ABT1ABE9</accession>
<keyword evidence="2" id="KW-0472">Membrane</keyword>
<protein>
    <submittedName>
        <fullName evidence="4">DUF1707 domain-containing protein</fullName>
    </submittedName>
</protein>
<keyword evidence="2" id="KW-0812">Transmembrane</keyword>
<evidence type="ECO:0000313" key="5">
    <source>
        <dbReference type="Proteomes" id="UP001165283"/>
    </source>
</evidence>
<evidence type="ECO:0000259" key="3">
    <source>
        <dbReference type="Pfam" id="PF08044"/>
    </source>
</evidence>
<comment type="caution">
    <text evidence="4">The sequence shown here is derived from an EMBL/GenBank/DDBJ whole genome shotgun (WGS) entry which is preliminary data.</text>
</comment>
<feature type="domain" description="DUF1707" evidence="3">
    <location>
        <begin position="8"/>
        <end position="60"/>
    </location>
</feature>
<dbReference type="PANTHER" id="PTHR40763">
    <property type="entry name" value="MEMBRANE PROTEIN-RELATED"/>
    <property type="match status" value="1"/>
</dbReference>
<dbReference type="RefSeq" id="WP_252445762.1">
    <property type="nucleotide sequence ID" value="NZ_JAGSOV010000081.1"/>
</dbReference>
<sequence length="141" mass="15033">MSSTPDAMRVSDDDRDRVAALLREAVGRGQLDLAEADDRLRAVYSAVTRADLVAVTRDLPQAAAVPPAPRSAPSRPATRSSAEWRSWLGVSLLLLGIWAATSLAAGHALFFWPVFPIAFWGLALASGAKGHGCRTLSSHRS</sequence>
<gene>
    <name evidence="4" type="ORF">KDL28_35240</name>
</gene>
<proteinExistence type="predicted"/>
<keyword evidence="2" id="KW-1133">Transmembrane helix</keyword>